<reference evidence="10 11" key="1">
    <citation type="submission" date="2024-03" db="EMBL/GenBank/DDBJ databases">
        <title>Adaptation during the transition from Ophiocordyceps entomopathogen to insect associate is accompanied by gene loss and intensified selection.</title>
        <authorList>
            <person name="Ward C.M."/>
            <person name="Onetto C.A."/>
            <person name="Borneman A.R."/>
        </authorList>
    </citation>
    <scope>NUCLEOTIDE SEQUENCE [LARGE SCALE GENOMIC DNA]</scope>
    <source>
        <strain evidence="10">AWRI1</strain>
        <tissue evidence="10">Single Adult Female</tissue>
    </source>
</reference>
<comment type="cofactor">
    <cofactor evidence="1 7">
        <name>thiamine diphosphate</name>
        <dbReference type="ChEBI" id="CHEBI:58937"/>
    </cofactor>
</comment>
<evidence type="ECO:0000313" key="10">
    <source>
        <dbReference type="EMBL" id="KAK7582618.1"/>
    </source>
</evidence>
<dbReference type="AlphaFoldDB" id="A0AAN9TEH2"/>
<dbReference type="Pfam" id="PF00676">
    <property type="entry name" value="E1_dh"/>
    <property type="match status" value="1"/>
</dbReference>
<keyword evidence="4 7" id="KW-0786">Thiamine pyrophosphate</keyword>
<evidence type="ECO:0000256" key="2">
    <source>
        <dbReference type="ARBA" id="ARBA00022946"/>
    </source>
</evidence>
<comment type="catalytic activity">
    <reaction evidence="6 7">
        <text>N(6)-[(R)-lipoyl]-L-lysyl-[protein] + pyruvate + H(+) = N(6)-[(R)-S(8)-acetyldihydrolipoyl]-L-lysyl-[protein] + CO2</text>
        <dbReference type="Rhea" id="RHEA:19189"/>
        <dbReference type="Rhea" id="RHEA-COMP:10474"/>
        <dbReference type="Rhea" id="RHEA-COMP:10478"/>
        <dbReference type="ChEBI" id="CHEBI:15361"/>
        <dbReference type="ChEBI" id="CHEBI:15378"/>
        <dbReference type="ChEBI" id="CHEBI:16526"/>
        <dbReference type="ChEBI" id="CHEBI:83099"/>
        <dbReference type="ChEBI" id="CHEBI:83111"/>
        <dbReference type="EC" id="1.2.4.1"/>
    </reaction>
</comment>
<feature type="compositionally biased region" description="Polar residues" evidence="8">
    <location>
        <begin position="1"/>
        <end position="33"/>
    </location>
</feature>
<comment type="caution">
    <text evidence="10">The sequence shown here is derived from an EMBL/GenBank/DDBJ whole genome shotgun (WGS) entry which is preliminary data.</text>
</comment>
<dbReference type="Proteomes" id="UP001367676">
    <property type="component" value="Unassembled WGS sequence"/>
</dbReference>
<dbReference type="GO" id="GO:0004739">
    <property type="term" value="F:pyruvate dehydrogenase (acetyl-transferring) activity"/>
    <property type="evidence" value="ECO:0007669"/>
    <property type="project" value="UniProtKB-UniRule"/>
</dbReference>
<dbReference type="InterPro" id="IPR017597">
    <property type="entry name" value="Pyrv_DH_E1_asu_subgrp-y"/>
</dbReference>
<dbReference type="InterPro" id="IPR001017">
    <property type="entry name" value="DH_E1"/>
</dbReference>
<accession>A0AAN9TEH2</accession>
<evidence type="ECO:0000256" key="7">
    <source>
        <dbReference type="RuleBase" id="RU361139"/>
    </source>
</evidence>
<keyword evidence="3 7" id="KW-0560">Oxidoreductase</keyword>
<evidence type="ECO:0000256" key="4">
    <source>
        <dbReference type="ARBA" id="ARBA00023052"/>
    </source>
</evidence>
<evidence type="ECO:0000259" key="9">
    <source>
        <dbReference type="Pfam" id="PF00676"/>
    </source>
</evidence>
<dbReference type="FunFam" id="3.40.50.970:FF:000013">
    <property type="entry name" value="Pyruvate dehydrogenase E1 component subunit alpha"/>
    <property type="match status" value="1"/>
</dbReference>
<evidence type="ECO:0000256" key="1">
    <source>
        <dbReference type="ARBA" id="ARBA00001964"/>
    </source>
</evidence>
<keyword evidence="5 7" id="KW-0670">Pyruvate</keyword>
<sequence>MTMTPSDSARQRFNQFQSKVDSSPLPSQQNSGNVPRVPVESSGQPSNSNIMPTNFSGFLQRINFSIPPPPLPPPMLLTPVPSAQPYYSSDFNLPISSPVRGILTNWHDPNENNFILEQCNKQESFSTEEILFNSKKTDEKPQIQLYKFSDQLKHFHTSLVKLKTDLENVNLISNELDLASWSESIASLSSQRSFSPIFHSKNGYATEATFEVQPFKLHRLESGPPTTVTLTRDEALHYYTQLQTIRRIEAAAGNLYKEKIIRGFCHLYSGQEAVACGITAIIKPEDKVITAYRCHGWTYLMGATIKSVLCELTGRKSGCARGKGGSMHMYARNFYGGNGIVGAQVPLGVGLALALKYKGIKGVSFSLYGDGAANQGQVFEVYNMAKLWNLPTIFICENNGYGMGTSAERAAASTDYYTRGDYIPGLWVDGMDILAVRSAMQFCRDYCTSDKGPLVVEAATYRYSGHSMSDPGTSYRTREEIQEVRQTRDPITSFREKILNADLVTSDELKKIEVDAKKQVDEAVKFAKLDTEVGLAELAGDVYSAPLENQIRGTTPFTNLNHVRVGPAVNL</sequence>
<evidence type="ECO:0000256" key="3">
    <source>
        <dbReference type="ARBA" id="ARBA00023002"/>
    </source>
</evidence>
<dbReference type="EC" id="1.2.4.1" evidence="7"/>
<dbReference type="EMBL" id="JBBCAQ010000033">
    <property type="protein sequence ID" value="KAK7582618.1"/>
    <property type="molecule type" value="Genomic_DNA"/>
</dbReference>
<proteinExistence type="predicted"/>
<dbReference type="NCBIfam" id="TIGR03182">
    <property type="entry name" value="PDH_E1_alph_y"/>
    <property type="match status" value="1"/>
</dbReference>
<feature type="region of interest" description="Disordered" evidence="8">
    <location>
        <begin position="1"/>
        <end position="52"/>
    </location>
</feature>
<evidence type="ECO:0000313" key="11">
    <source>
        <dbReference type="Proteomes" id="UP001367676"/>
    </source>
</evidence>
<dbReference type="GO" id="GO:0006086">
    <property type="term" value="P:pyruvate decarboxylation to acetyl-CoA"/>
    <property type="evidence" value="ECO:0007669"/>
    <property type="project" value="InterPro"/>
</dbReference>
<feature type="domain" description="Dehydrogenase E1 component" evidence="9">
    <location>
        <begin position="241"/>
        <end position="530"/>
    </location>
</feature>
<dbReference type="SUPFAM" id="SSF52518">
    <property type="entry name" value="Thiamin diphosphate-binding fold (THDP-binding)"/>
    <property type="match status" value="1"/>
</dbReference>
<organism evidence="10 11">
    <name type="scientific">Parthenolecanium corni</name>
    <dbReference type="NCBI Taxonomy" id="536013"/>
    <lineage>
        <taxon>Eukaryota</taxon>
        <taxon>Metazoa</taxon>
        <taxon>Ecdysozoa</taxon>
        <taxon>Arthropoda</taxon>
        <taxon>Hexapoda</taxon>
        <taxon>Insecta</taxon>
        <taxon>Pterygota</taxon>
        <taxon>Neoptera</taxon>
        <taxon>Paraneoptera</taxon>
        <taxon>Hemiptera</taxon>
        <taxon>Sternorrhyncha</taxon>
        <taxon>Coccoidea</taxon>
        <taxon>Coccidae</taxon>
        <taxon>Parthenolecanium</taxon>
    </lineage>
</organism>
<evidence type="ECO:0000256" key="8">
    <source>
        <dbReference type="SAM" id="MobiDB-lite"/>
    </source>
</evidence>
<dbReference type="InterPro" id="IPR029061">
    <property type="entry name" value="THDP-binding"/>
</dbReference>
<dbReference type="Gene3D" id="3.40.50.970">
    <property type="match status" value="1"/>
</dbReference>
<dbReference type="InterPro" id="IPR050642">
    <property type="entry name" value="PDH_E1_Alpha_Subunit"/>
</dbReference>
<gene>
    <name evidence="10" type="ORF">V9T40_014063</name>
</gene>
<evidence type="ECO:0000256" key="5">
    <source>
        <dbReference type="ARBA" id="ARBA00023317"/>
    </source>
</evidence>
<name>A0AAN9TEH2_9HEMI</name>
<protein>
    <recommendedName>
        <fullName evidence="7">Pyruvate dehydrogenase E1 component subunit alpha</fullName>
        <ecNumber evidence="7">1.2.4.1</ecNumber>
    </recommendedName>
</protein>
<dbReference type="PANTHER" id="PTHR11516">
    <property type="entry name" value="PYRUVATE DEHYDROGENASE E1 COMPONENT, ALPHA SUBUNIT BACTERIAL AND ORGANELLAR"/>
    <property type="match status" value="1"/>
</dbReference>
<keyword evidence="11" id="KW-1185">Reference proteome</keyword>
<comment type="function">
    <text evidence="7">The pyruvate dehydrogenase complex catalyzes the overall conversion of pyruvate to acetyl-CoA and CO(2).</text>
</comment>
<feature type="compositionally biased region" description="Polar residues" evidence="8">
    <location>
        <begin position="41"/>
        <end position="52"/>
    </location>
</feature>
<dbReference type="CDD" id="cd02000">
    <property type="entry name" value="TPP_E1_PDC_ADC_BCADC"/>
    <property type="match status" value="1"/>
</dbReference>
<evidence type="ECO:0000256" key="6">
    <source>
        <dbReference type="ARBA" id="ARBA00051231"/>
    </source>
</evidence>
<dbReference type="PANTHER" id="PTHR11516:SF60">
    <property type="entry name" value="PYRUVATE DEHYDROGENASE E1 COMPONENT SUBUNIT ALPHA"/>
    <property type="match status" value="1"/>
</dbReference>
<keyword evidence="2" id="KW-0809">Transit peptide</keyword>